<evidence type="ECO:0000256" key="6">
    <source>
        <dbReference type="ARBA" id="ARBA00022670"/>
    </source>
</evidence>
<dbReference type="GO" id="GO:0009002">
    <property type="term" value="F:serine-type D-Ala-D-Ala carboxypeptidase activity"/>
    <property type="evidence" value="ECO:0007669"/>
    <property type="project" value="InterPro"/>
</dbReference>
<evidence type="ECO:0000256" key="10">
    <source>
        <dbReference type="ARBA" id="ARBA00022984"/>
    </source>
</evidence>
<dbReference type="GO" id="GO:0016740">
    <property type="term" value="F:transferase activity"/>
    <property type="evidence" value="ECO:0007669"/>
    <property type="project" value="UniProtKB-KW"/>
</dbReference>
<sequence>MRLEVESKGYQPRRGGLILVQILVALLFCIFIIRFWYLQVLSGEELARLAHNNRIRLERIFATRGLIVDDKGRLLAENRPAFCIAINREDCPDINATLAQISKWMNVPYQSIVNSYKKEVDIAKPFDPLVLATDISFELLSEIENDLRLWPGVQIVIRQRRHYPQGELFAHIIGYMNKPNREELEGDKDLSPGDTVGKTGLEFALEKTAVATHKLNGIKGMQELRGIKGMQEVEVDVKGRQLNKMTTKTPIGGDIVRLSLDIDIQKAAFDALGDYSGSVVVMDPDTGKLKALVSKPSYDNNTIQERKTWALVAQDPRHPLFHRALQSTYPPGSVWKLLMAALLLKEGVDPKQTVFCSGETKLGNHTFRCWKKGGHGSVNMLSSLVNSCDVYYYEMGKKMGIDRISAYAKENGFGQPTGIELNREASGLMPSREWKKKKYNADWQGGETLNVSIGQGSVMTTPLQMANFVSSLFNGGRILRPSVLADTPPFEKKLLDIKPEHLAIILESMRMTVESGTARVLKRSDAVIGGKTGTAQVVKIGEVRLKTHQLAYEHRDHAWIVSWGEKEGKRYVVIAMVEHGGGGGAVAGPIVKRVYDYLFGEYMNMQNKEEPVLETALKKNEETL</sequence>
<dbReference type="InterPro" id="IPR017790">
    <property type="entry name" value="Penicillin-binding_protein_2"/>
</dbReference>
<dbReference type="NCBIfam" id="TIGR03423">
    <property type="entry name" value="pbp2_mrdA"/>
    <property type="match status" value="1"/>
</dbReference>
<dbReference type="GO" id="GO:0071555">
    <property type="term" value="P:cell wall organization"/>
    <property type="evidence" value="ECO:0007669"/>
    <property type="project" value="UniProtKB-KW"/>
</dbReference>
<dbReference type="PANTHER" id="PTHR30627:SF2">
    <property type="entry name" value="PEPTIDOGLYCAN D,D-TRANSPEPTIDASE MRDA"/>
    <property type="match status" value="1"/>
</dbReference>
<evidence type="ECO:0000313" key="17">
    <source>
        <dbReference type="EMBL" id="SHN54667.1"/>
    </source>
</evidence>
<evidence type="ECO:0000256" key="13">
    <source>
        <dbReference type="ARBA" id="ARBA00023316"/>
    </source>
</evidence>
<keyword evidence="7 14" id="KW-0812">Transmembrane</keyword>
<organism evidence="17 18">
    <name type="scientific">Desulfovibrio litoralis DSM 11393</name>
    <dbReference type="NCBI Taxonomy" id="1121455"/>
    <lineage>
        <taxon>Bacteria</taxon>
        <taxon>Pseudomonadati</taxon>
        <taxon>Thermodesulfobacteriota</taxon>
        <taxon>Desulfovibrionia</taxon>
        <taxon>Desulfovibrionales</taxon>
        <taxon>Desulfovibrionaceae</taxon>
        <taxon>Desulfovibrio</taxon>
    </lineage>
</organism>
<evidence type="ECO:0000256" key="14">
    <source>
        <dbReference type="SAM" id="Phobius"/>
    </source>
</evidence>
<feature type="domain" description="Penicillin-binding protein dimerisation" evidence="16">
    <location>
        <begin position="60"/>
        <end position="244"/>
    </location>
</feature>
<dbReference type="GO" id="GO:0071972">
    <property type="term" value="F:peptidoglycan L,D-transpeptidase activity"/>
    <property type="evidence" value="ECO:0007669"/>
    <property type="project" value="TreeGrafter"/>
</dbReference>
<dbReference type="OrthoDB" id="9766847at2"/>
<dbReference type="GO" id="GO:0009252">
    <property type="term" value="P:peptidoglycan biosynthetic process"/>
    <property type="evidence" value="ECO:0007669"/>
    <property type="project" value="UniProtKB-KW"/>
</dbReference>
<feature type="domain" description="Penicillin-binding protein transpeptidase" evidence="15">
    <location>
        <begin position="277"/>
        <end position="595"/>
    </location>
</feature>
<evidence type="ECO:0000256" key="9">
    <source>
        <dbReference type="ARBA" id="ARBA00022960"/>
    </source>
</evidence>
<evidence type="ECO:0000259" key="15">
    <source>
        <dbReference type="Pfam" id="PF00905"/>
    </source>
</evidence>
<dbReference type="SUPFAM" id="SSF56601">
    <property type="entry name" value="beta-lactamase/transpeptidase-like"/>
    <property type="match status" value="1"/>
</dbReference>
<evidence type="ECO:0000256" key="4">
    <source>
        <dbReference type="ARBA" id="ARBA00022519"/>
    </source>
</evidence>
<keyword evidence="8" id="KW-0378">Hydrolase</keyword>
<keyword evidence="6" id="KW-0645">Protease</keyword>
<dbReference type="GO" id="GO:0006508">
    <property type="term" value="P:proteolysis"/>
    <property type="evidence" value="ECO:0007669"/>
    <property type="project" value="UniProtKB-KW"/>
</dbReference>
<dbReference type="AlphaFoldDB" id="A0A1M7S7R5"/>
<proteinExistence type="predicted"/>
<dbReference type="InterPro" id="IPR012338">
    <property type="entry name" value="Beta-lactam/transpept-like"/>
</dbReference>
<dbReference type="GO" id="GO:0008360">
    <property type="term" value="P:regulation of cell shape"/>
    <property type="evidence" value="ECO:0007669"/>
    <property type="project" value="UniProtKB-KW"/>
</dbReference>
<dbReference type="RefSeq" id="WP_072696273.1">
    <property type="nucleotide sequence ID" value="NZ_FRDI01000003.1"/>
</dbReference>
<keyword evidence="5" id="KW-0121">Carboxypeptidase</keyword>
<keyword evidence="10" id="KW-0573">Peptidoglycan synthesis</keyword>
<dbReference type="SUPFAM" id="SSF56519">
    <property type="entry name" value="Penicillin binding protein dimerisation domain"/>
    <property type="match status" value="1"/>
</dbReference>
<dbReference type="PANTHER" id="PTHR30627">
    <property type="entry name" value="PEPTIDOGLYCAN D,D-TRANSPEPTIDASE"/>
    <property type="match status" value="1"/>
</dbReference>
<dbReference type="InterPro" id="IPR050515">
    <property type="entry name" value="Beta-lactam/transpept"/>
</dbReference>
<evidence type="ECO:0000256" key="7">
    <source>
        <dbReference type="ARBA" id="ARBA00022692"/>
    </source>
</evidence>
<keyword evidence="12 14" id="KW-0472">Membrane</keyword>
<keyword evidence="11 14" id="KW-1133">Transmembrane helix</keyword>
<keyword evidence="3" id="KW-1003">Cell membrane</keyword>
<dbReference type="GO" id="GO:0008658">
    <property type="term" value="F:penicillin binding"/>
    <property type="evidence" value="ECO:0007669"/>
    <property type="project" value="InterPro"/>
</dbReference>
<keyword evidence="9" id="KW-0133">Cell shape</keyword>
<reference evidence="17 18" key="1">
    <citation type="submission" date="2016-12" db="EMBL/GenBank/DDBJ databases">
        <authorList>
            <person name="Song W.-J."/>
            <person name="Kurnit D.M."/>
        </authorList>
    </citation>
    <scope>NUCLEOTIDE SEQUENCE [LARGE SCALE GENOMIC DNA]</scope>
    <source>
        <strain evidence="17 18">DSM 11393</strain>
    </source>
</reference>
<evidence type="ECO:0000256" key="8">
    <source>
        <dbReference type="ARBA" id="ARBA00022801"/>
    </source>
</evidence>
<dbReference type="EMBL" id="FRDI01000003">
    <property type="protein sequence ID" value="SHN54667.1"/>
    <property type="molecule type" value="Genomic_DNA"/>
</dbReference>
<keyword evidence="13" id="KW-0961">Cell wall biogenesis/degradation</keyword>
<dbReference type="Gene3D" id="3.90.1310.10">
    <property type="entry name" value="Penicillin-binding protein 2a (Domain 2)"/>
    <property type="match status" value="1"/>
</dbReference>
<name>A0A1M7S7R5_9BACT</name>
<dbReference type="Proteomes" id="UP000186469">
    <property type="component" value="Unassembled WGS sequence"/>
</dbReference>
<protein>
    <submittedName>
        <fullName evidence="17">Peptidoglycan glycosyltransferase</fullName>
    </submittedName>
</protein>
<feature type="transmembrane region" description="Helical" evidence="14">
    <location>
        <begin position="16"/>
        <end position="37"/>
    </location>
</feature>
<dbReference type="GO" id="GO:0005886">
    <property type="term" value="C:plasma membrane"/>
    <property type="evidence" value="ECO:0007669"/>
    <property type="project" value="UniProtKB-SubCell"/>
</dbReference>
<evidence type="ECO:0000313" key="18">
    <source>
        <dbReference type="Proteomes" id="UP000186469"/>
    </source>
</evidence>
<dbReference type="Pfam" id="PF00905">
    <property type="entry name" value="Transpeptidase"/>
    <property type="match status" value="1"/>
</dbReference>
<comment type="subcellular location">
    <subcellularLocation>
        <location evidence="2">Cell membrane</location>
    </subcellularLocation>
    <subcellularLocation>
        <location evidence="1">Membrane</location>
        <topology evidence="1">Single-pass membrane protein</topology>
    </subcellularLocation>
</comment>
<evidence type="ECO:0000256" key="11">
    <source>
        <dbReference type="ARBA" id="ARBA00022989"/>
    </source>
</evidence>
<dbReference type="InterPro" id="IPR005311">
    <property type="entry name" value="PBP_dimer"/>
</dbReference>
<evidence type="ECO:0000256" key="1">
    <source>
        <dbReference type="ARBA" id="ARBA00004167"/>
    </source>
</evidence>
<keyword evidence="17" id="KW-0808">Transferase</keyword>
<keyword evidence="4" id="KW-0997">Cell inner membrane</keyword>
<evidence type="ECO:0000256" key="3">
    <source>
        <dbReference type="ARBA" id="ARBA00022475"/>
    </source>
</evidence>
<gene>
    <name evidence="17" type="ORF">SAMN02745728_00568</name>
</gene>
<keyword evidence="18" id="KW-1185">Reference proteome</keyword>
<evidence type="ECO:0000256" key="12">
    <source>
        <dbReference type="ARBA" id="ARBA00023136"/>
    </source>
</evidence>
<evidence type="ECO:0000259" key="16">
    <source>
        <dbReference type="Pfam" id="PF03717"/>
    </source>
</evidence>
<dbReference type="Pfam" id="PF03717">
    <property type="entry name" value="PBP_dimer"/>
    <property type="match status" value="1"/>
</dbReference>
<dbReference type="InterPro" id="IPR001460">
    <property type="entry name" value="PCN-bd_Tpept"/>
</dbReference>
<evidence type="ECO:0000256" key="2">
    <source>
        <dbReference type="ARBA" id="ARBA00004236"/>
    </source>
</evidence>
<dbReference type="Gene3D" id="3.40.710.10">
    <property type="entry name" value="DD-peptidase/beta-lactamase superfamily"/>
    <property type="match status" value="1"/>
</dbReference>
<dbReference type="STRING" id="1121455.SAMN02745728_00568"/>
<dbReference type="InterPro" id="IPR036138">
    <property type="entry name" value="PBP_dimer_sf"/>
</dbReference>
<accession>A0A1M7S7R5</accession>
<evidence type="ECO:0000256" key="5">
    <source>
        <dbReference type="ARBA" id="ARBA00022645"/>
    </source>
</evidence>